<evidence type="ECO:0000313" key="2">
    <source>
        <dbReference type="EMBL" id="WIA12205.1"/>
    </source>
</evidence>
<reference evidence="2 3" key="1">
    <citation type="submission" date="2023-05" db="EMBL/GenBank/DDBJ databases">
        <title>A 100% complete, gapless, phased diploid assembly of the Scenedesmus obliquus UTEX 3031 genome.</title>
        <authorList>
            <person name="Biondi T.C."/>
            <person name="Hanschen E.R."/>
            <person name="Kwon T."/>
            <person name="Eng W."/>
            <person name="Kruse C.P.S."/>
            <person name="Koehler S.I."/>
            <person name="Kunde Y."/>
            <person name="Gleasner C.D."/>
            <person name="You Mak K.T."/>
            <person name="Polle J."/>
            <person name="Hovde B.T."/>
            <person name="Starkenburg S.R."/>
        </authorList>
    </citation>
    <scope>NUCLEOTIDE SEQUENCE [LARGE SCALE GENOMIC DNA]</scope>
    <source>
        <strain evidence="2 3">DOE0152z</strain>
    </source>
</reference>
<evidence type="ECO:0000256" key="1">
    <source>
        <dbReference type="SAM" id="MobiDB-lite"/>
    </source>
</evidence>
<organism evidence="2 3">
    <name type="scientific">Tetradesmus obliquus</name>
    <name type="common">Green alga</name>
    <name type="synonym">Acutodesmus obliquus</name>
    <dbReference type="NCBI Taxonomy" id="3088"/>
    <lineage>
        <taxon>Eukaryota</taxon>
        <taxon>Viridiplantae</taxon>
        <taxon>Chlorophyta</taxon>
        <taxon>core chlorophytes</taxon>
        <taxon>Chlorophyceae</taxon>
        <taxon>CS clade</taxon>
        <taxon>Sphaeropleales</taxon>
        <taxon>Scenedesmaceae</taxon>
        <taxon>Tetradesmus</taxon>
    </lineage>
</organism>
<dbReference type="Proteomes" id="UP001244341">
    <property type="component" value="Chromosome 3b"/>
</dbReference>
<feature type="compositionally biased region" description="Low complexity" evidence="1">
    <location>
        <begin position="1"/>
        <end position="12"/>
    </location>
</feature>
<feature type="region of interest" description="Disordered" evidence="1">
    <location>
        <begin position="187"/>
        <end position="213"/>
    </location>
</feature>
<proteinExistence type="predicted"/>
<accession>A0ABY8TSW9</accession>
<gene>
    <name evidence="2" type="ORF">OEZ85_012274</name>
</gene>
<name>A0ABY8TSW9_TETOB</name>
<protein>
    <submittedName>
        <fullName evidence="2">Uncharacterized protein</fullName>
    </submittedName>
</protein>
<sequence length="272" mass="27460">MADAAAAEQAGEAGRKRNEVPLSVEEELTEAIMARVPRPRGTSRDEVRAAITTLLAQHPLTMPQSRGSPKPRYTLPGGKKTWSLEEAAGQLAALAKQGVTAAKFSARVRTGRRGAGCSSTPAPVAPGRCSVNADGTVDRNGERFLLRYSLSKDPGTATPDVPVGWRADAESEQLLFIFRLGGGGGGGDGASSGSSGGNGVSGGGGGDGASGGGAQVRAAGRCAAVFWTQPRGHCLGDCLPGGLPGGLARVGDCKGNSPAWRGTAWGQASALL</sequence>
<dbReference type="EMBL" id="CP126210">
    <property type="protein sequence ID" value="WIA12205.1"/>
    <property type="molecule type" value="Genomic_DNA"/>
</dbReference>
<feature type="region of interest" description="Disordered" evidence="1">
    <location>
        <begin position="1"/>
        <end position="22"/>
    </location>
</feature>
<keyword evidence="3" id="KW-1185">Reference proteome</keyword>
<evidence type="ECO:0000313" key="3">
    <source>
        <dbReference type="Proteomes" id="UP001244341"/>
    </source>
</evidence>